<protein>
    <submittedName>
        <fullName evidence="1">Uncharacterized protein</fullName>
    </submittedName>
</protein>
<dbReference type="EMBL" id="LR796606">
    <property type="protein sequence ID" value="CAB4153466.1"/>
    <property type="molecule type" value="Genomic_DNA"/>
</dbReference>
<gene>
    <name evidence="1" type="ORF">UFOVP627_6</name>
</gene>
<name>A0A6J5N7S6_9CAUD</name>
<accession>A0A6J5N7S6</accession>
<evidence type="ECO:0000313" key="1">
    <source>
        <dbReference type="EMBL" id="CAB4153466.1"/>
    </source>
</evidence>
<reference evidence="1" key="1">
    <citation type="submission" date="2020-04" db="EMBL/GenBank/DDBJ databases">
        <authorList>
            <person name="Chiriac C."/>
            <person name="Salcher M."/>
            <person name="Ghai R."/>
            <person name="Kavagutti S V."/>
        </authorList>
    </citation>
    <scope>NUCLEOTIDE SEQUENCE</scope>
</reference>
<sequence>MERIKNKAKELVDSMYNCDKSTPNEAMAMLYPHAKQCALIAVDEIINTCALDEDYKGWDRLNSTHRKYWDEVYKEIEKL</sequence>
<proteinExistence type="predicted"/>
<organism evidence="1">
    <name type="scientific">uncultured Caudovirales phage</name>
    <dbReference type="NCBI Taxonomy" id="2100421"/>
    <lineage>
        <taxon>Viruses</taxon>
        <taxon>Duplodnaviria</taxon>
        <taxon>Heunggongvirae</taxon>
        <taxon>Uroviricota</taxon>
        <taxon>Caudoviricetes</taxon>
        <taxon>Peduoviridae</taxon>
        <taxon>Maltschvirus</taxon>
        <taxon>Maltschvirus maltsch</taxon>
    </lineage>
</organism>